<dbReference type="OrthoDB" id="9764016at2"/>
<dbReference type="GO" id="GO:0016706">
    <property type="term" value="F:2-oxoglutarate-dependent dioxygenase activity"/>
    <property type="evidence" value="ECO:0007669"/>
    <property type="project" value="TreeGrafter"/>
</dbReference>
<dbReference type="InterPro" id="IPR046799">
    <property type="entry name" value="ROXA-like_wH"/>
</dbReference>
<dbReference type="PANTHER" id="PTHR13096:SF8">
    <property type="entry name" value="RIBOSOMAL OXYGENASE 1"/>
    <property type="match status" value="1"/>
</dbReference>
<comment type="cofactor">
    <cofactor evidence="1">
        <name>Fe(2+)</name>
        <dbReference type="ChEBI" id="CHEBI:29033"/>
    </cofactor>
</comment>
<dbReference type="PANTHER" id="PTHR13096">
    <property type="entry name" value="MINA53 MYC INDUCED NUCLEAR ANTIGEN"/>
    <property type="match status" value="1"/>
</dbReference>
<gene>
    <name evidence="7" type="ORF">DFP81_101335</name>
</gene>
<dbReference type="Pfam" id="PF20514">
    <property type="entry name" value="WHD_ROXA"/>
    <property type="match status" value="1"/>
</dbReference>
<evidence type="ECO:0000256" key="2">
    <source>
        <dbReference type="ARBA" id="ARBA00022723"/>
    </source>
</evidence>
<evidence type="ECO:0000259" key="6">
    <source>
        <dbReference type="PROSITE" id="PS51184"/>
    </source>
</evidence>
<sequence length="415" mass="47057">MIDLDAPLTILGGMTARTFLAEYWQKKPLLIRSGLVAFDVPLDADELAGMAMEEEVESRIVIENGSSPWELRQGPFSEQDFATLPEQEWTLLVQAVDHWVPEAQELKERFQFLPSWRLDDVMVSYATKGGSVGPHYDQYDVFLVQVAGKRRWQVLAPDQYQDSAIKDIPLHILDNFPVDSTMDWELEAGDILYLPPNFAHNGRALDNDCMTYSIGFRAPSMQDALTGIRDKLCENINQKDRFCAPEAGTRDHSAQINKSDIQYLQSQLVRLIDQPDVLAQWLGETMSESKYPEFLAPLNQQELEQAYANALAGHTFIRPGDARISYYHPETDESENQQTLEGVDTKDDNRTSMTVFCNGDSITMNRELAIFVQAVCNETEFDFSGLDLEQDSDLIPLLRFLIRQQGLIELTASDD</sequence>
<name>A0A3E0DT83_9GAMM</name>
<keyword evidence="2" id="KW-0479">Metal-binding</keyword>
<dbReference type="InterPro" id="IPR039994">
    <property type="entry name" value="NO66-like"/>
</dbReference>
<keyword evidence="3" id="KW-0223">Dioxygenase</keyword>
<keyword evidence="7" id="KW-0689">Ribosomal protein</keyword>
<dbReference type="Gene3D" id="3.40.366.30">
    <property type="entry name" value="50S ribosomal protein L16 arginine hydroxylase, Chain A, Domain 2"/>
    <property type="match status" value="1"/>
</dbReference>
<comment type="caution">
    <text evidence="7">The sequence shown here is derived from an EMBL/GenBank/DDBJ whole genome shotgun (WGS) entry which is preliminary data.</text>
</comment>
<evidence type="ECO:0000256" key="1">
    <source>
        <dbReference type="ARBA" id="ARBA00001954"/>
    </source>
</evidence>
<organism evidence="7 8">
    <name type="scientific">Marinomonas pollencensis</name>
    <dbReference type="NCBI Taxonomy" id="491954"/>
    <lineage>
        <taxon>Bacteria</taxon>
        <taxon>Pseudomonadati</taxon>
        <taxon>Pseudomonadota</taxon>
        <taxon>Gammaproteobacteria</taxon>
        <taxon>Oceanospirillales</taxon>
        <taxon>Oceanospirillaceae</taxon>
        <taxon>Marinomonas</taxon>
    </lineage>
</organism>
<reference evidence="7 8" key="1">
    <citation type="submission" date="2018-08" db="EMBL/GenBank/DDBJ databases">
        <title>Genomic Encyclopedia of Type Strains, Phase III (KMG-III): the genomes of soil and plant-associated and newly described type strains.</title>
        <authorList>
            <person name="Whitman W."/>
        </authorList>
    </citation>
    <scope>NUCLEOTIDE SEQUENCE [LARGE SCALE GENOMIC DNA]</scope>
    <source>
        <strain evidence="7 8">CECT 7375</strain>
    </source>
</reference>
<keyword evidence="5" id="KW-0408">Iron</keyword>
<dbReference type="InterPro" id="IPR003347">
    <property type="entry name" value="JmjC_dom"/>
</dbReference>
<dbReference type="AlphaFoldDB" id="A0A3E0DT83"/>
<feature type="domain" description="JmjC" evidence="6">
    <location>
        <begin position="102"/>
        <end position="233"/>
    </location>
</feature>
<keyword evidence="7" id="KW-0687">Ribonucleoprotein</keyword>
<dbReference type="RefSeq" id="WP_115896011.1">
    <property type="nucleotide sequence ID" value="NZ_QUNG01000001.1"/>
</dbReference>
<dbReference type="Pfam" id="PF08007">
    <property type="entry name" value="JmjC_2"/>
    <property type="match status" value="1"/>
</dbReference>
<evidence type="ECO:0000256" key="5">
    <source>
        <dbReference type="ARBA" id="ARBA00023004"/>
    </source>
</evidence>
<dbReference type="SMART" id="SM00558">
    <property type="entry name" value="JmjC"/>
    <property type="match status" value="1"/>
</dbReference>
<evidence type="ECO:0000256" key="3">
    <source>
        <dbReference type="ARBA" id="ARBA00022964"/>
    </source>
</evidence>
<dbReference type="SUPFAM" id="SSF51197">
    <property type="entry name" value="Clavaminate synthase-like"/>
    <property type="match status" value="1"/>
</dbReference>
<evidence type="ECO:0000313" key="8">
    <source>
        <dbReference type="Proteomes" id="UP000256542"/>
    </source>
</evidence>
<dbReference type="PROSITE" id="PS51184">
    <property type="entry name" value="JMJC"/>
    <property type="match status" value="1"/>
</dbReference>
<evidence type="ECO:0000256" key="4">
    <source>
        <dbReference type="ARBA" id="ARBA00023002"/>
    </source>
</evidence>
<keyword evidence="4" id="KW-0560">Oxidoreductase</keyword>
<dbReference type="EMBL" id="QUNG01000001">
    <property type="protein sequence ID" value="REG86767.1"/>
    <property type="molecule type" value="Genomic_DNA"/>
</dbReference>
<dbReference type="Gene3D" id="2.60.120.650">
    <property type="entry name" value="Cupin"/>
    <property type="match status" value="1"/>
</dbReference>
<dbReference type="Proteomes" id="UP000256542">
    <property type="component" value="Unassembled WGS sequence"/>
</dbReference>
<evidence type="ECO:0000313" key="7">
    <source>
        <dbReference type="EMBL" id="REG86767.1"/>
    </source>
</evidence>
<dbReference type="GO" id="GO:0046872">
    <property type="term" value="F:metal ion binding"/>
    <property type="evidence" value="ECO:0007669"/>
    <property type="project" value="UniProtKB-KW"/>
</dbReference>
<proteinExistence type="predicted"/>
<accession>A0A3E0DT83</accession>
<protein>
    <submittedName>
        <fullName evidence="7">50S ribosomal protein L16 3-hydroxylase</fullName>
    </submittedName>
</protein>
<keyword evidence="8" id="KW-1185">Reference proteome</keyword>
<dbReference type="GO" id="GO:0005840">
    <property type="term" value="C:ribosome"/>
    <property type="evidence" value="ECO:0007669"/>
    <property type="project" value="UniProtKB-KW"/>
</dbReference>